<organism evidence="1 2">
    <name type="scientific">Clonostachys solani</name>
    <dbReference type="NCBI Taxonomy" id="160281"/>
    <lineage>
        <taxon>Eukaryota</taxon>
        <taxon>Fungi</taxon>
        <taxon>Dikarya</taxon>
        <taxon>Ascomycota</taxon>
        <taxon>Pezizomycotina</taxon>
        <taxon>Sordariomycetes</taxon>
        <taxon>Hypocreomycetidae</taxon>
        <taxon>Hypocreales</taxon>
        <taxon>Bionectriaceae</taxon>
        <taxon>Clonostachys</taxon>
    </lineage>
</organism>
<dbReference type="Proteomes" id="UP000775872">
    <property type="component" value="Unassembled WGS sequence"/>
</dbReference>
<name>A0A9N9Z465_9HYPO</name>
<gene>
    <name evidence="1" type="ORF">CSOL1703_00000852</name>
</gene>
<dbReference type="EMBL" id="CABFOC020000035">
    <property type="protein sequence ID" value="CAH0048902.1"/>
    <property type="molecule type" value="Genomic_DNA"/>
</dbReference>
<dbReference type="AlphaFoldDB" id="A0A9N9Z465"/>
<proteinExistence type="predicted"/>
<evidence type="ECO:0000313" key="1">
    <source>
        <dbReference type="EMBL" id="CAH0048902.1"/>
    </source>
</evidence>
<reference evidence="1" key="1">
    <citation type="submission" date="2021-10" db="EMBL/GenBank/DDBJ databases">
        <authorList>
            <person name="Piombo E."/>
        </authorList>
    </citation>
    <scope>NUCLEOTIDE SEQUENCE</scope>
</reference>
<comment type="caution">
    <text evidence="1">The sequence shown here is derived from an EMBL/GenBank/DDBJ whole genome shotgun (WGS) entry which is preliminary data.</text>
</comment>
<accession>A0A9N9Z465</accession>
<protein>
    <submittedName>
        <fullName evidence="1">Uncharacterized protein</fullName>
    </submittedName>
</protein>
<evidence type="ECO:0000313" key="2">
    <source>
        <dbReference type="Proteomes" id="UP000775872"/>
    </source>
</evidence>
<keyword evidence="2" id="KW-1185">Reference proteome</keyword>
<sequence length="90" mass="9986">MAMALQVGPLGKRRLNVQSKVIDRGTGSQLFSQRKGKDVLGTNELQLSSPGWQVGSEMSQFRRSKVRWTTRTGCVACHKLAKILNILKSD</sequence>
<dbReference type="OrthoDB" id="10496241at2759"/>